<dbReference type="PANTHER" id="PTHR47019:SF1">
    <property type="entry name" value="LIPID II FLIPPASE MURJ"/>
    <property type="match status" value="1"/>
</dbReference>
<dbReference type="UniPathway" id="UPA00219"/>
<keyword evidence="10" id="KW-0961">Cell wall biogenesis/degradation</keyword>
<reference evidence="11 12" key="1">
    <citation type="submission" date="2016-07" db="EMBL/GenBank/DDBJ databases">
        <title>Comparative genomics of the Campylobacter concisus group.</title>
        <authorList>
            <person name="Miller W.G."/>
            <person name="Yee E."/>
            <person name="Chapman M.H."/>
            <person name="Huynh S."/>
            <person name="Bono J.L."/>
            <person name="On S.L.W."/>
            <person name="StLeger J."/>
            <person name="Foster G."/>
            <person name="Parker C.T."/>
        </authorList>
    </citation>
    <scope>NUCLEOTIDE SEQUENCE [LARGE SCALE GENOMIC DNA]</scope>
    <source>
        <strain evidence="11 12">ATCC 33238</strain>
    </source>
</reference>
<dbReference type="PRINTS" id="PR01806">
    <property type="entry name" value="VIRFACTRMVIN"/>
</dbReference>
<comment type="subcellular location">
    <subcellularLocation>
        <location evidence="1 10">Cell membrane</location>
        <topology evidence="1 10">Multi-pass membrane protein</topology>
    </subcellularLocation>
</comment>
<feature type="transmembrane region" description="Helical" evidence="10">
    <location>
        <begin position="441"/>
        <end position="462"/>
    </location>
</feature>
<dbReference type="InterPro" id="IPR004268">
    <property type="entry name" value="MurJ"/>
</dbReference>
<dbReference type="InterPro" id="IPR051050">
    <property type="entry name" value="Lipid_II_flippase_MurJ/MviN"/>
</dbReference>
<dbReference type="RefSeq" id="WP_004320003.1">
    <property type="nucleotide sequence ID" value="NZ_CP012543.1"/>
</dbReference>
<evidence type="ECO:0000256" key="8">
    <source>
        <dbReference type="ARBA" id="ARBA00060041"/>
    </source>
</evidence>
<proteinExistence type="inferred from homology"/>
<dbReference type="PANTHER" id="PTHR47019">
    <property type="entry name" value="LIPID II FLIPPASE MURJ"/>
    <property type="match status" value="1"/>
</dbReference>
<gene>
    <name evidence="10 11" type="primary">murJ</name>
    <name evidence="11" type="ORF">CRECT_1192</name>
</gene>
<keyword evidence="6 10" id="KW-1133">Transmembrane helix</keyword>
<feature type="transmembrane region" description="Helical" evidence="10">
    <location>
        <begin position="80"/>
        <end position="106"/>
    </location>
</feature>
<dbReference type="GO" id="GO:0009252">
    <property type="term" value="P:peptidoglycan biosynthetic process"/>
    <property type="evidence" value="ECO:0007669"/>
    <property type="project" value="UniProtKB-UniRule"/>
</dbReference>
<dbReference type="GO" id="GO:0005886">
    <property type="term" value="C:plasma membrane"/>
    <property type="evidence" value="ECO:0007669"/>
    <property type="project" value="UniProtKB-SubCell"/>
</dbReference>
<dbReference type="Pfam" id="PF03023">
    <property type="entry name" value="MurJ"/>
    <property type="match status" value="1"/>
</dbReference>
<evidence type="ECO:0000256" key="10">
    <source>
        <dbReference type="HAMAP-Rule" id="MF_02078"/>
    </source>
</evidence>
<dbReference type="GO" id="GO:0034204">
    <property type="term" value="P:lipid translocation"/>
    <property type="evidence" value="ECO:0007669"/>
    <property type="project" value="TreeGrafter"/>
</dbReference>
<comment type="caution">
    <text evidence="10">Lacks conserved residue(s) required for the propagation of feature annotation.</text>
</comment>
<evidence type="ECO:0000313" key="12">
    <source>
        <dbReference type="Proteomes" id="UP000502377"/>
    </source>
</evidence>
<comment type="function">
    <text evidence="8 10">Involved in peptidoglycan biosynthesis. Transports lipid-linked peptidoglycan precursors from the inner to the outer leaflet of the cytoplasmic membrane.</text>
</comment>
<accession>A0A6G5QMH4</accession>
<dbReference type="Proteomes" id="UP000502377">
    <property type="component" value="Chromosome"/>
</dbReference>
<feature type="transmembrane region" description="Helical" evidence="10">
    <location>
        <begin position="272"/>
        <end position="290"/>
    </location>
</feature>
<feature type="transmembrane region" description="Helical" evidence="10">
    <location>
        <begin position="126"/>
        <end position="144"/>
    </location>
</feature>
<evidence type="ECO:0000256" key="4">
    <source>
        <dbReference type="ARBA" id="ARBA00022960"/>
    </source>
</evidence>
<keyword evidence="10" id="KW-0813">Transport</keyword>
<comment type="similarity">
    <text evidence="9 10">Belongs to the MurJ/MviN family.</text>
</comment>
<comment type="pathway">
    <text evidence="10">Cell wall biogenesis; peptidoglycan biosynthesis.</text>
</comment>
<feature type="transmembrane region" description="Helical" evidence="10">
    <location>
        <begin position="311"/>
        <end position="331"/>
    </location>
</feature>
<sequence>MLIKGFFSNSIGIMVSRVLGLVRDLLTASTLGAGIYSDIFFIAFKIPNLLRRIFGEGAFANAFLPNFTKSNKKSLFSAEIFLKFLAFIGVLTLLVNLFAPFFTAVIATGLAPGDINEAVPLVKINFYYLALIFAVTFLASLLQYRGHFATTAFGAALLNLAMIGSLVLARGQEPKIVAYYLSFGVVVGGVLQLIAHLIALKFNGISKLFFGGLVKFARGKRADTKGFFSNFFHGLVGSSAMQLSSFMDTWLASFLAAGSISYLFYANRIFQLPLAIFAIALSTALFPKITRQIKAGNEAEALKWMRKSFEILYFLLFAAAIGGIVLAQPIIKLLFERGSFTQADTAATASVLSAYMIGLLPFGLAKLFSLWLYAHLQQKLASKIAVITLVFNLVLAVILMQACGAFGLALASSLGGFLTLALNVKFFGMRKFLAIIEPKKLMLLSAVLALEAVILIFLRKFLDANF</sequence>
<evidence type="ECO:0000256" key="3">
    <source>
        <dbReference type="ARBA" id="ARBA00022692"/>
    </source>
</evidence>
<dbReference type="CDD" id="cd13123">
    <property type="entry name" value="MATE_MurJ_like"/>
    <property type="match status" value="1"/>
</dbReference>
<keyword evidence="3 10" id="KW-0812">Transmembrane</keyword>
<feature type="transmembrane region" description="Helical" evidence="10">
    <location>
        <begin position="351"/>
        <end position="373"/>
    </location>
</feature>
<feature type="transmembrane region" description="Helical" evidence="10">
    <location>
        <begin position="380"/>
        <end position="400"/>
    </location>
</feature>
<organism evidence="11 12">
    <name type="scientific">Campylobacter rectus</name>
    <name type="common">Wolinella recta</name>
    <dbReference type="NCBI Taxonomy" id="203"/>
    <lineage>
        <taxon>Bacteria</taxon>
        <taxon>Pseudomonadati</taxon>
        <taxon>Campylobacterota</taxon>
        <taxon>Epsilonproteobacteria</taxon>
        <taxon>Campylobacterales</taxon>
        <taxon>Campylobacteraceae</taxon>
        <taxon>Campylobacter</taxon>
    </lineage>
</organism>
<feature type="transmembrane region" description="Helical" evidence="10">
    <location>
        <begin position="177"/>
        <end position="200"/>
    </location>
</feature>
<dbReference type="AlphaFoldDB" id="A0A6G5QMH4"/>
<dbReference type="EMBL" id="CP012543">
    <property type="protein sequence ID" value="QCD46851.1"/>
    <property type="molecule type" value="Genomic_DNA"/>
</dbReference>
<evidence type="ECO:0000256" key="7">
    <source>
        <dbReference type="ARBA" id="ARBA00023136"/>
    </source>
</evidence>
<keyword evidence="2 10" id="KW-1003">Cell membrane</keyword>
<keyword evidence="7 10" id="KW-0472">Membrane</keyword>
<feature type="transmembrane region" description="Helical" evidence="10">
    <location>
        <begin position="151"/>
        <end position="171"/>
    </location>
</feature>
<evidence type="ECO:0000256" key="6">
    <source>
        <dbReference type="ARBA" id="ARBA00022989"/>
    </source>
</evidence>
<name>A0A6G5QMH4_CAMRE</name>
<dbReference type="GO" id="GO:0071555">
    <property type="term" value="P:cell wall organization"/>
    <property type="evidence" value="ECO:0007669"/>
    <property type="project" value="UniProtKB-KW"/>
</dbReference>
<evidence type="ECO:0000256" key="9">
    <source>
        <dbReference type="ARBA" id="ARBA00061532"/>
    </source>
</evidence>
<feature type="transmembrane region" description="Helical" evidence="10">
    <location>
        <begin position="406"/>
        <end position="429"/>
    </location>
</feature>
<dbReference type="GO" id="GO:0015648">
    <property type="term" value="F:lipid-linked peptidoglycan transporter activity"/>
    <property type="evidence" value="ECO:0007669"/>
    <property type="project" value="UniProtKB-UniRule"/>
</dbReference>
<evidence type="ECO:0000256" key="1">
    <source>
        <dbReference type="ARBA" id="ARBA00004651"/>
    </source>
</evidence>
<dbReference type="HAMAP" id="MF_02078">
    <property type="entry name" value="MurJ_MviN"/>
    <property type="match status" value="1"/>
</dbReference>
<evidence type="ECO:0000256" key="5">
    <source>
        <dbReference type="ARBA" id="ARBA00022984"/>
    </source>
</evidence>
<dbReference type="NCBIfam" id="TIGR01695">
    <property type="entry name" value="murJ_mviN"/>
    <property type="match status" value="1"/>
</dbReference>
<keyword evidence="5 10" id="KW-0573">Peptidoglycan synthesis</keyword>
<dbReference type="GO" id="GO:0008360">
    <property type="term" value="P:regulation of cell shape"/>
    <property type="evidence" value="ECO:0007669"/>
    <property type="project" value="UniProtKB-KW"/>
</dbReference>
<dbReference type="KEGG" id="crx:CRECT_1192"/>
<keyword evidence="4 10" id="KW-0133">Cell shape</keyword>
<protein>
    <recommendedName>
        <fullName evidence="10">Probable lipid II flippase MurJ</fullName>
    </recommendedName>
</protein>
<evidence type="ECO:0000256" key="2">
    <source>
        <dbReference type="ARBA" id="ARBA00022475"/>
    </source>
</evidence>
<evidence type="ECO:0000313" key="11">
    <source>
        <dbReference type="EMBL" id="QCD46851.1"/>
    </source>
</evidence>